<dbReference type="EMBL" id="SMGR01000002">
    <property type="protein sequence ID" value="TCL01439.1"/>
    <property type="molecule type" value="Genomic_DNA"/>
</dbReference>
<evidence type="ECO:0000256" key="2">
    <source>
        <dbReference type="SAM" id="SignalP"/>
    </source>
</evidence>
<organism evidence="3 4">
    <name type="scientific">Shimia isoporae</name>
    <dbReference type="NCBI Taxonomy" id="647720"/>
    <lineage>
        <taxon>Bacteria</taxon>
        <taxon>Pseudomonadati</taxon>
        <taxon>Pseudomonadota</taxon>
        <taxon>Alphaproteobacteria</taxon>
        <taxon>Rhodobacterales</taxon>
        <taxon>Roseobacteraceae</taxon>
    </lineage>
</organism>
<evidence type="ECO:0000256" key="1">
    <source>
        <dbReference type="SAM" id="MobiDB-lite"/>
    </source>
</evidence>
<feature type="signal peptide" evidence="2">
    <location>
        <begin position="1"/>
        <end position="19"/>
    </location>
</feature>
<evidence type="ECO:0008006" key="5">
    <source>
        <dbReference type="Google" id="ProtNLM"/>
    </source>
</evidence>
<protein>
    <recommendedName>
        <fullName evidence="5">Tetratricopeptide repeat protein</fullName>
    </recommendedName>
</protein>
<dbReference type="AlphaFoldDB" id="A0A4R1NBF3"/>
<dbReference type="OrthoDB" id="7847197at2"/>
<sequence length="764" mass="82946">MTRHFLAVSFMALAASASADTVSFQSGEHSDFTRLVATLPSADTQWRLSGNGRTYTIKVDGSDIDFVTDTIFTRIPRTRLQNVVTDPEAGEVKLHLACDCEVKGSWFNDRHVIFDIRAKETAQDSTIPRNFALHLRDIDMGEPFAYSWAQPAPLPVPVPSIAPETEETITTTIPDPTQEFDVYVRNQEKVSRVAQQVIEQINRATEQNLLDASSPEAAEPKPTMAAKPDNNRSEWNVASAREEPVPTPNEPLNVTTYNAVDVAAEEIAAVLAGRRGASECIADDRLDLESWAGEKPFSVELGRLRSELVGEFDLTTSDSMKELAKFYIAHTFGTEAEQILRNIPDNKMDPVLSAMAQLVETGTIAGVNPFQDQGHCASDVAFWAALSGQQLAGKTSVDSALETLAGLPLTLREHLAPYLSNRFVELGHVEAASLVLNAIQRVNPAQGPEFELAQAALHAEMGDDDAAIKKLEKVAAANSTMAPTALVELIAKHVSQDRAVPTETVALVSALAVEHKAGYMGPDLRRAHARARMLDRDFTTAFNVVSEIAKVDGAEAAVAPRSEVTQSLMKKATDFDVLSFAISEGLTEPEAIDSDTAFDLAQKMYDLGFLDQTKRIVQAINIDHVTPELHILKARVALAEDLPRRAEAELMSVEGPEADELRAKARSMSGDHEAAAEILQAMGETERAAFEAWLGGDLSGLSALEVEVYQRIEALVAAPEVSAEIADSPIGILARNRDLLNGSQDARDTLSELLEMHKVSDPAS</sequence>
<accession>A0A4R1NBF3</accession>
<dbReference type="Proteomes" id="UP000295673">
    <property type="component" value="Unassembled WGS sequence"/>
</dbReference>
<feature type="chain" id="PRO_5020485707" description="Tetratricopeptide repeat protein" evidence="2">
    <location>
        <begin position="20"/>
        <end position="764"/>
    </location>
</feature>
<keyword evidence="2" id="KW-0732">Signal</keyword>
<reference evidence="3 4" key="1">
    <citation type="submission" date="2019-03" db="EMBL/GenBank/DDBJ databases">
        <title>Genomic Encyclopedia of Archaeal and Bacterial Type Strains, Phase II (KMG-II): from individual species to whole genera.</title>
        <authorList>
            <person name="Goeker M."/>
        </authorList>
    </citation>
    <scope>NUCLEOTIDE SEQUENCE [LARGE SCALE GENOMIC DNA]</scope>
    <source>
        <strain evidence="3 4">DSM 26433</strain>
    </source>
</reference>
<proteinExistence type="predicted"/>
<keyword evidence="4" id="KW-1185">Reference proteome</keyword>
<gene>
    <name evidence="3" type="ORF">BXY66_2754</name>
</gene>
<evidence type="ECO:0000313" key="4">
    <source>
        <dbReference type="Proteomes" id="UP000295673"/>
    </source>
</evidence>
<name>A0A4R1NBF3_9RHOB</name>
<evidence type="ECO:0000313" key="3">
    <source>
        <dbReference type="EMBL" id="TCL01439.1"/>
    </source>
</evidence>
<dbReference type="RefSeq" id="WP_132860798.1">
    <property type="nucleotide sequence ID" value="NZ_SMGR01000002.1"/>
</dbReference>
<comment type="caution">
    <text evidence="3">The sequence shown here is derived from an EMBL/GenBank/DDBJ whole genome shotgun (WGS) entry which is preliminary data.</text>
</comment>
<feature type="region of interest" description="Disordered" evidence="1">
    <location>
        <begin position="210"/>
        <end position="252"/>
    </location>
</feature>